<comment type="caution">
    <text evidence="2">The sequence shown here is derived from an EMBL/GenBank/DDBJ whole genome shotgun (WGS) entry which is preliminary data.</text>
</comment>
<evidence type="ECO:0000313" key="3">
    <source>
        <dbReference type="Proteomes" id="UP000289738"/>
    </source>
</evidence>
<accession>A0A444YRJ8</accession>
<dbReference type="AlphaFoldDB" id="A0A444YRJ8"/>
<evidence type="ECO:0000313" key="2">
    <source>
        <dbReference type="EMBL" id="RYR04547.1"/>
    </source>
</evidence>
<proteinExistence type="predicted"/>
<sequence>MFDVHARLMPQHVMEWYASVRDVIVSGGSSSSSPQVALLDARPIHYAQPRDSAEEDNNEGVQIILPDPDDPFNAGQREDYNTSGGLEFQIGHRFRVTIINTDLSVSILVLQSAMPQSYHFKSLYRKVWMAKQKTIAQIYGDWKESYNKIPVNPPSHRAHRPVVPHLRPATASCRHHRSFEQSPNPTAAVVPSNSHLHHVASVVPSKVLHHCLVTRRHCPTLPITFSVEGDFELLEFQSGAIENHLPKRRVRPRHRVTDSEQQQMDSSYGRDQQRGSGAIEVTKITKPAAADEDEQRSLLLRGTHGAAQSGGRRD</sequence>
<keyword evidence="3" id="KW-1185">Reference proteome</keyword>
<dbReference type="EMBL" id="SDMP01000016">
    <property type="protein sequence ID" value="RYR04547.1"/>
    <property type="molecule type" value="Genomic_DNA"/>
</dbReference>
<name>A0A444YRJ8_ARAHY</name>
<reference evidence="2 3" key="1">
    <citation type="submission" date="2019-01" db="EMBL/GenBank/DDBJ databases">
        <title>Sequencing of cultivated peanut Arachis hypogaea provides insights into genome evolution and oil improvement.</title>
        <authorList>
            <person name="Chen X."/>
        </authorList>
    </citation>
    <scope>NUCLEOTIDE SEQUENCE [LARGE SCALE GENOMIC DNA]</scope>
    <source>
        <strain evidence="3">cv. Fuhuasheng</strain>
        <tissue evidence="2">Leaves</tissue>
    </source>
</reference>
<feature type="compositionally biased region" description="Polar residues" evidence="1">
    <location>
        <begin position="259"/>
        <end position="270"/>
    </location>
</feature>
<protein>
    <submittedName>
        <fullName evidence="2">Uncharacterized protein</fullName>
    </submittedName>
</protein>
<evidence type="ECO:0000256" key="1">
    <source>
        <dbReference type="SAM" id="MobiDB-lite"/>
    </source>
</evidence>
<organism evidence="2 3">
    <name type="scientific">Arachis hypogaea</name>
    <name type="common">Peanut</name>
    <dbReference type="NCBI Taxonomy" id="3818"/>
    <lineage>
        <taxon>Eukaryota</taxon>
        <taxon>Viridiplantae</taxon>
        <taxon>Streptophyta</taxon>
        <taxon>Embryophyta</taxon>
        <taxon>Tracheophyta</taxon>
        <taxon>Spermatophyta</taxon>
        <taxon>Magnoliopsida</taxon>
        <taxon>eudicotyledons</taxon>
        <taxon>Gunneridae</taxon>
        <taxon>Pentapetalae</taxon>
        <taxon>rosids</taxon>
        <taxon>fabids</taxon>
        <taxon>Fabales</taxon>
        <taxon>Fabaceae</taxon>
        <taxon>Papilionoideae</taxon>
        <taxon>50 kb inversion clade</taxon>
        <taxon>dalbergioids sensu lato</taxon>
        <taxon>Dalbergieae</taxon>
        <taxon>Pterocarpus clade</taxon>
        <taxon>Arachis</taxon>
    </lineage>
</organism>
<gene>
    <name evidence="2" type="ORF">Ahy_B06g084308</name>
</gene>
<feature type="region of interest" description="Disordered" evidence="1">
    <location>
        <begin position="246"/>
        <end position="314"/>
    </location>
</feature>
<dbReference type="Proteomes" id="UP000289738">
    <property type="component" value="Chromosome B06"/>
</dbReference>